<gene>
    <name evidence="7" type="primary">106085752</name>
</gene>
<evidence type="ECO:0000256" key="5">
    <source>
        <dbReference type="PIRSR" id="PIRSR000137-2"/>
    </source>
</evidence>
<dbReference type="InterPro" id="IPR036188">
    <property type="entry name" value="FAD/NAD-bd_sf"/>
</dbReference>
<dbReference type="PROSITE" id="PS00624">
    <property type="entry name" value="GMC_OXRED_2"/>
    <property type="match status" value="1"/>
</dbReference>
<accession>A0A1I8Q0T7</accession>
<reference evidence="7" key="1">
    <citation type="submission" date="2020-05" db="UniProtKB">
        <authorList>
            <consortium name="EnsemblMetazoa"/>
        </authorList>
    </citation>
    <scope>IDENTIFICATION</scope>
    <source>
        <strain evidence="7">USDA</strain>
    </source>
</reference>
<keyword evidence="4 5" id="KW-0274">FAD</keyword>
<dbReference type="Proteomes" id="UP000095300">
    <property type="component" value="Unassembled WGS sequence"/>
</dbReference>
<feature type="domain" description="Glucose-methanol-choline oxidoreductase N-terminal" evidence="6">
    <location>
        <begin position="314"/>
        <end position="328"/>
    </location>
</feature>
<dbReference type="PANTHER" id="PTHR11552">
    <property type="entry name" value="GLUCOSE-METHANOL-CHOLINE GMC OXIDOREDUCTASE"/>
    <property type="match status" value="1"/>
</dbReference>
<protein>
    <recommendedName>
        <fullName evidence="6">Glucose-methanol-choline oxidoreductase N-terminal domain-containing protein</fullName>
    </recommendedName>
</protein>
<dbReference type="PANTHER" id="PTHR11552:SF147">
    <property type="entry name" value="CHOLINE DEHYDROGENASE, MITOCHONDRIAL"/>
    <property type="match status" value="1"/>
</dbReference>
<dbReference type="InterPro" id="IPR012132">
    <property type="entry name" value="GMC_OxRdtase"/>
</dbReference>
<sequence length="621" mass="68754">MSISIANTRDAQCSGFSNAGVMNTLVTLLVQSLYTAQCDLGHEEEYSVDYGDEAMARSASLSFDFVVIGAGSAGSVVASRLSENPQWRVLLLEAGDNPMHESEVPRLFLSQQQSKIYSYLTEPTDRACNAYNSNRCHWVQGKGMGGTGAINGLLYMKGLRQDYDNWLRMGNTGWGYDDVRPYLEKATRPQGNSSHPLGYVVVQDFEHSDEDIVQAILQAAKELHQPTVDVLNENTPLGYGVVQGTVSKGRRTGSAKGYLGRLSQRDNLKIIKNAQVTKLKFDVTGKRIKSIDFILNQKQQFSVAVGREAILSAGSLNTPKLLMLSGIGPKKVLKPLLIPIMRNLPVGKNFHDHFVALAFVAFNEEADAKLLPNMVYDYLINGKGLLASVGAARLVGLINVNENGNDTLPNLEIHHFCFRRGEILGLNAVLTQLSMKPQFKDYLVNSLNDHGIIIVGMSLLQPKSRGVISVKSKSYQDPPVFKANYLHVKEDSETLVRGLQYVDRFVATQALQNKWQMQIIHVPVPECDQYEFKSQSYWECHVKYFTNSCYHAVGTAKMGSADDESAVVNPRLLVKGVDNLRVIDASVMPQITSTNTNGPTIMIAEKGADIIKEDWLLKEKM</sequence>
<feature type="binding site" evidence="5">
    <location>
        <position position="147"/>
    </location>
    <ligand>
        <name>FAD</name>
        <dbReference type="ChEBI" id="CHEBI:57692"/>
    </ligand>
</feature>
<dbReference type="AlphaFoldDB" id="A0A1I8Q0T7"/>
<dbReference type="InterPro" id="IPR000172">
    <property type="entry name" value="GMC_OxRdtase_N"/>
</dbReference>
<evidence type="ECO:0000256" key="4">
    <source>
        <dbReference type="ARBA" id="ARBA00022827"/>
    </source>
</evidence>
<comment type="cofactor">
    <cofactor evidence="1 5">
        <name>FAD</name>
        <dbReference type="ChEBI" id="CHEBI:57692"/>
    </cofactor>
</comment>
<comment type="similarity">
    <text evidence="2">Belongs to the GMC oxidoreductase family.</text>
</comment>
<dbReference type="SUPFAM" id="SSF51905">
    <property type="entry name" value="FAD/NAD(P)-binding domain"/>
    <property type="match status" value="1"/>
</dbReference>
<evidence type="ECO:0000313" key="8">
    <source>
        <dbReference type="Proteomes" id="UP000095300"/>
    </source>
</evidence>
<evidence type="ECO:0000256" key="3">
    <source>
        <dbReference type="ARBA" id="ARBA00022630"/>
    </source>
</evidence>
<dbReference type="KEGG" id="scac:106085752"/>
<dbReference type="EnsemblMetazoa" id="SCAU012802-RA">
    <property type="protein sequence ID" value="SCAU012802-PA"/>
    <property type="gene ID" value="SCAU012802"/>
</dbReference>
<dbReference type="Pfam" id="PF00732">
    <property type="entry name" value="GMC_oxred_N"/>
    <property type="match status" value="1"/>
</dbReference>
<dbReference type="OrthoDB" id="269227at2759"/>
<proteinExistence type="inferred from homology"/>
<dbReference type="SUPFAM" id="SSF54373">
    <property type="entry name" value="FAD-linked reductases, C-terminal domain"/>
    <property type="match status" value="1"/>
</dbReference>
<dbReference type="InterPro" id="IPR007867">
    <property type="entry name" value="GMC_OxRtase_C"/>
</dbReference>
<evidence type="ECO:0000313" key="7">
    <source>
        <dbReference type="EnsemblMetazoa" id="SCAU012802-PA"/>
    </source>
</evidence>
<keyword evidence="3" id="KW-0285">Flavoprotein</keyword>
<name>A0A1I8Q0T7_STOCA</name>
<evidence type="ECO:0000259" key="6">
    <source>
        <dbReference type="PROSITE" id="PS00624"/>
    </source>
</evidence>
<evidence type="ECO:0000256" key="2">
    <source>
        <dbReference type="ARBA" id="ARBA00010790"/>
    </source>
</evidence>
<organism evidence="7 8">
    <name type="scientific">Stomoxys calcitrans</name>
    <name type="common">Stable fly</name>
    <name type="synonym">Conops calcitrans</name>
    <dbReference type="NCBI Taxonomy" id="35570"/>
    <lineage>
        <taxon>Eukaryota</taxon>
        <taxon>Metazoa</taxon>
        <taxon>Ecdysozoa</taxon>
        <taxon>Arthropoda</taxon>
        <taxon>Hexapoda</taxon>
        <taxon>Insecta</taxon>
        <taxon>Pterygota</taxon>
        <taxon>Neoptera</taxon>
        <taxon>Endopterygota</taxon>
        <taxon>Diptera</taxon>
        <taxon>Brachycera</taxon>
        <taxon>Muscomorpha</taxon>
        <taxon>Muscoidea</taxon>
        <taxon>Muscidae</taxon>
        <taxon>Stomoxys</taxon>
    </lineage>
</organism>
<dbReference type="GO" id="GO:0016614">
    <property type="term" value="F:oxidoreductase activity, acting on CH-OH group of donors"/>
    <property type="evidence" value="ECO:0007669"/>
    <property type="project" value="InterPro"/>
</dbReference>
<keyword evidence="8" id="KW-1185">Reference proteome</keyword>
<dbReference type="VEuPathDB" id="VectorBase:SCAU012802"/>
<dbReference type="GO" id="GO:0050660">
    <property type="term" value="F:flavin adenine dinucleotide binding"/>
    <property type="evidence" value="ECO:0007669"/>
    <property type="project" value="InterPro"/>
</dbReference>
<dbReference type="Pfam" id="PF05199">
    <property type="entry name" value="GMC_oxred_C"/>
    <property type="match status" value="1"/>
</dbReference>
<evidence type="ECO:0000256" key="1">
    <source>
        <dbReference type="ARBA" id="ARBA00001974"/>
    </source>
</evidence>
<dbReference type="STRING" id="35570.A0A1I8Q0T7"/>
<feature type="binding site" evidence="5">
    <location>
        <position position="276"/>
    </location>
    <ligand>
        <name>FAD</name>
        <dbReference type="ChEBI" id="CHEBI:57692"/>
    </ligand>
</feature>
<dbReference type="Gene3D" id="3.30.560.10">
    <property type="entry name" value="Glucose Oxidase, domain 3"/>
    <property type="match status" value="1"/>
</dbReference>
<dbReference type="PIRSF" id="PIRSF000137">
    <property type="entry name" value="Alcohol_oxidase"/>
    <property type="match status" value="1"/>
</dbReference>
<dbReference type="Gene3D" id="3.50.50.60">
    <property type="entry name" value="FAD/NAD(P)-binding domain"/>
    <property type="match status" value="1"/>
</dbReference>